<proteinExistence type="predicted"/>
<name>A0A3P7JLT2_STRVU</name>
<protein>
    <recommendedName>
        <fullName evidence="1">SHSP domain-containing protein</fullName>
    </recommendedName>
</protein>
<dbReference type="AlphaFoldDB" id="A0A3P7JLT2"/>
<dbReference type="OrthoDB" id="1431247at2759"/>
<dbReference type="Pfam" id="PF00011">
    <property type="entry name" value="HSP20"/>
    <property type="match status" value="1"/>
</dbReference>
<dbReference type="Proteomes" id="UP000270094">
    <property type="component" value="Unassembled WGS sequence"/>
</dbReference>
<dbReference type="EMBL" id="UYYB01105330">
    <property type="protein sequence ID" value="VDM79494.1"/>
    <property type="molecule type" value="Genomic_DNA"/>
</dbReference>
<dbReference type="InterPro" id="IPR002068">
    <property type="entry name" value="A-crystallin/Hsp20_dom"/>
</dbReference>
<gene>
    <name evidence="2" type="ORF">SVUK_LOCUS14492</name>
</gene>
<evidence type="ECO:0000313" key="2">
    <source>
        <dbReference type="EMBL" id="VDM79494.1"/>
    </source>
</evidence>
<evidence type="ECO:0000259" key="1">
    <source>
        <dbReference type="Pfam" id="PF00011"/>
    </source>
</evidence>
<sequence>MTKSTQFLLMYRSEYRGQHADYRGETRRKIGQIWKGKKATTIFRRPFHRLARVDYFIKVGFVKFVERHFVRKYDLPLSVKGEEVKSELSKEGVLTVRYDRHPEQQPKIIPISIKPK</sequence>
<reference evidence="2 3" key="1">
    <citation type="submission" date="2018-11" db="EMBL/GenBank/DDBJ databases">
        <authorList>
            <consortium name="Pathogen Informatics"/>
        </authorList>
    </citation>
    <scope>NUCLEOTIDE SEQUENCE [LARGE SCALE GENOMIC DNA]</scope>
</reference>
<feature type="domain" description="SHSP" evidence="1">
    <location>
        <begin position="64"/>
        <end position="112"/>
    </location>
</feature>
<keyword evidence="3" id="KW-1185">Reference proteome</keyword>
<dbReference type="Gene3D" id="2.60.40.790">
    <property type="match status" value="1"/>
</dbReference>
<dbReference type="SUPFAM" id="SSF49764">
    <property type="entry name" value="HSP20-like chaperones"/>
    <property type="match status" value="1"/>
</dbReference>
<accession>A0A3P7JLT2</accession>
<organism evidence="2 3">
    <name type="scientific">Strongylus vulgaris</name>
    <name type="common">Blood worm</name>
    <dbReference type="NCBI Taxonomy" id="40348"/>
    <lineage>
        <taxon>Eukaryota</taxon>
        <taxon>Metazoa</taxon>
        <taxon>Ecdysozoa</taxon>
        <taxon>Nematoda</taxon>
        <taxon>Chromadorea</taxon>
        <taxon>Rhabditida</taxon>
        <taxon>Rhabditina</taxon>
        <taxon>Rhabditomorpha</taxon>
        <taxon>Strongyloidea</taxon>
        <taxon>Strongylidae</taxon>
        <taxon>Strongylus</taxon>
    </lineage>
</organism>
<evidence type="ECO:0000313" key="3">
    <source>
        <dbReference type="Proteomes" id="UP000270094"/>
    </source>
</evidence>
<dbReference type="InterPro" id="IPR008978">
    <property type="entry name" value="HSP20-like_chaperone"/>
</dbReference>